<dbReference type="EMBL" id="VIGC01000013">
    <property type="protein sequence ID" value="TQE95497.1"/>
    <property type="molecule type" value="Genomic_DNA"/>
</dbReference>
<keyword evidence="7" id="KW-1185">Reference proteome</keyword>
<dbReference type="PANTHER" id="PTHR43179:SF12">
    <property type="entry name" value="GALACTOFURANOSYLTRANSFERASE GLFT2"/>
    <property type="match status" value="1"/>
</dbReference>
<sequence>MAGRMPHVVSVILNTNRREDTLACLASLQANDYPNHTALVLDNASTDGSVEAIRAQFPSVQVLALAENRGYAGNNNVGIAAALAQGADWVFVLNEDTILAPDCLRQLMAVAEGDDTDDDTIGIVGPLVLHHDEPTVIQSAGGALGRDWQARHLGQNQPDAGQFREPRPVDWISGCAILVRRAVIEQVGMLDERFFYYWEETEWCLRARRAGWQVVHVPQARLWHKGVQRDYRPSPSVTYYNTRNRLLMMAKHRAPLRAWLIVWFQLVRTLLSWSLRPKWRRVQQEHRTALWRGAFDFLRRRWGMRPA</sequence>
<dbReference type="CDD" id="cd04186">
    <property type="entry name" value="GT_2_like_c"/>
    <property type="match status" value="1"/>
</dbReference>
<evidence type="ECO:0000259" key="5">
    <source>
        <dbReference type="Pfam" id="PF00535"/>
    </source>
</evidence>
<dbReference type="RefSeq" id="WP_141610316.1">
    <property type="nucleotide sequence ID" value="NZ_VIGC02000013.1"/>
</dbReference>
<evidence type="ECO:0000256" key="2">
    <source>
        <dbReference type="ARBA" id="ARBA00006739"/>
    </source>
</evidence>
<dbReference type="SUPFAM" id="SSF53448">
    <property type="entry name" value="Nucleotide-diphospho-sugar transferases"/>
    <property type="match status" value="1"/>
</dbReference>
<protein>
    <submittedName>
        <fullName evidence="6">Glycosyltransferase family 2 protein</fullName>
    </submittedName>
</protein>
<evidence type="ECO:0000256" key="1">
    <source>
        <dbReference type="ARBA" id="ARBA00004776"/>
    </source>
</evidence>
<evidence type="ECO:0000313" key="7">
    <source>
        <dbReference type="Proteomes" id="UP000317371"/>
    </source>
</evidence>
<reference evidence="6 7" key="1">
    <citation type="submission" date="2019-06" db="EMBL/GenBank/DDBJ databases">
        <title>Genome sequence of Litorilinea aerophila BAA-2444.</title>
        <authorList>
            <person name="Maclea K.S."/>
            <person name="Maurais E.G."/>
            <person name="Iannazzi L.C."/>
        </authorList>
    </citation>
    <scope>NUCLEOTIDE SEQUENCE [LARGE SCALE GENOMIC DNA]</scope>
    <source>
        <strain evidence="6 7">ATCC BAA-2444</strain>
    </source>
</reference>
<proteinExistence type="inferred from homology"/>
<dbReference type="AlphaFoldDB" id="A0A540VFI7"/>
<evidence type="ECO:0000256" key="3">
    <source>
        <dbReference type="ARBA" id="ARBA00022676"/>
    </source>
</evidence>
<dbReference type="OrthoDB" id="9813495at2"/>
<dbReference type="InterPro" id="IPR001173">
    <property type="entry name" value="Glyco_trans_2-like"/>
</dbReference>
<comment type="pathway">
    <text evidence="1">Cell wall biogenesis; cell wall polysaccharide biosynthesis.</text>
</comment>
<dbReference type="GO" id="GO:0016757">
    <property type="term" value="F:glycosyltransferase activity"/>
    <property type="evidence" value="ECO:0007669"/>
    <property type="project" value="UniProtKB-KW"/>
</dbReference>
<dbReference type="InParanoid" id="A0A540VFI7"/>
<dbReference type="InterPro" id="IPR029044">
    <property type="entry name" value="Nucleotide-diphossugar_trans"/>
</dbReference>
<comment type="caution">
    <text evidence="6">The sequence shown here is derived from an EMBL/GenBank/DDBJ whole genome shotgun (WGS) entry which is preliminary data.</text>
</comment>
<dbReference type="Proteomes" id="UP000317371">
    <property type="component" value="Unassembled WGS sequence"/>
</dbReference>
<feature type="domain" description="Glycosyltransferase 2-like" evidence="5">
    <location>
        <begin position="11"/>
        <end position="120"/>
    </location>
</feature>
<dbReference type="Pfam" id="PF00535">
    <property type="entry name" value="Glycos_transf_2"/>
    <property type="match status" value="1"/>
</dbReference>
<gene>
    <name evidence="6" type="ORF">FKZ61_11685</name>
</gene>
<evidence type="ECO:0000313" key="6">
    <source>
        <dbReference type="EMBL" id="TQE95497.1"/>
    </source>
</evidence>
<accession>A0A540VFI7</accession>
<keyword evidence="4 6" id="KW-0808">Transferase</keyword>
<evidence type="ECO:0000256" key="4">
    <source>
        <dbReference type="ARBA" id="ARBA00022679"/>
    </source>
</evidence>
<dbReference type="PANTHER" id="PTHR43179">
    <property type="entry name" value="RHAMNOSYLTRANSFERASE WBBL"/>
    <property type="match status" value="1"/>
</dbReference>
<comment type="similarity">
    <text evidence="2">Belongs to the glycosyltransferase 2 family.</text>
</comment>
<name>A0A540VFI7_9CHLR</name>
<organism evidence="6 7">
    <name type="scientific">Litorilinea aerophila</name>
    <dbReference type="NCBI Taxonomy" id="1204385"/>
    <lineage>
        <taxon>Bacteria</taxon>
        <taxon>Bacillati</taxon>
        <taxon>Chloroflexota</taxon>
        <taxon>Caldilineae</taxon>
        <taxon>Caldilineales</taxon>
        <taxon>Caldilineaceae</taxon>
        <taxon>Litorilinea</taxon>
    </lineage>
</organism>
<keyword evidence="3" id="KW-0328">Glycosyltransferase</keyword>
<dbReference type="Gene3D" id="3.90.550.10">
    <property type="entry name" value="Spore Coat Polysaccharide Biosynthesis Protein SpsA, Chain A"/>
    <property type="match status" value="1"/>
</dbReference>